<accession>A0A840C281</accession>
<reference evidence="1 2" key="1">
    <citation type="submission" date="2020-08" db="EMBL/GenBank/DDBJ databases">
        <title>Genomic Encyclopedia of Type Strains, Phase IV (KMG-IV): sequencing the most valuable type-strain genomes for metagenomic binning, comparative biology and taxonomic classification.</title>
        <authorList>
            <person name="Goeker M."/>
        </authorList>
    </citation>
    <scope>NUCLEOTIDE SEQUENCE [LARGE SCALE GENOMIC DNA]</scope>
    <source>
        <strain evidence="1 2">DSM 103737</strain>
    </source>
</reference>
<organism evidence="1 2">
    <name type="scientific">Chelatococcus caeni</name>
    <dbReference type="NCBI Taxonomy" id="1348468"/>
    <lineage>
        <taxon>Bacteria</taxon>
        <taxon>Pseudomonadati</taxon>
        <taxon>Pseudomonadota</taxon>
        <taxon>Alphaproteobacteria</taxon>
        <taxon>Hyphomicrobiales</taxon>
        <taxon>Chelatococcaceae</taxon>
        <taxon>Chelatococcus</taxon>
    </lineage>
</organism>
<gene>
    <name evidence="1" type="ORF">GGR16_004729</name>
</gene>
<proteinExistence type="predicted"/>
<name>A0A840C281_9HYPH</name>
<protein>
    <recommendedName>
        <fullName evidence="3">Nitrate reductase</fullName>
    </recommendedName>
</protein>
<dbReference type="Proteomes" id="UP000577362">
    <property type="component" value="Unassembled WGS sequence"/>
</dbReference>
<evidence type="ECO:0000313" key="1">
    <source>
        <dbReference type="EMBL" id="MBB4019674.1"/>
    </source>
</evidence>
<dbReference type="AlphaFoldDB" id="A0A840C281"/>
<dbReference type="EMBL" id="JACIEN010000008">
    <property type="protein sequence ID" value="MBB4019674.1"/>
    <property type="molecule type" value="Genomic_DNA"/>
</dbReference>
<dbReference type="RefSeq" id="WP_183318512.1">
    <property type="nucleotide sequence ID" value="NZ_JACIEN010000008.1"/>
</dbReference>
<keyword evidence="2" id="KW-1185">Reference proteome</keyword>
<sequence length="94" mass="9707">MALRFGLFGRKDGDDGAKAALAALKERARIVLCLSDEATVAVNEIVCADPACPGLETVVLVMEPGRRTRALKIAKAAAEVTDEDLGAAATAPQA</sequence>
<evidence type="ECO:0000313" key="2">
    <source>
        <dbReference type="Proteomes" id="UP000577362"/>
    </source>
</evidence>
<comment type="caution">
    <text evidence="1">The sequence shown here is derived from an EMBL/GenBank/DDBJ whole genome shotgun (WGS) entry which is preliminary data.</text>
</comment>
<evidence type="ECO:0008006" key="3">
    <source>
        <dbReference type="Google" id="ProtNLM"/>
    </source>
</evidence>